<comment type="catalytic activity">
    <reaction evidence="22">
        <text>ATP + H2O = ADP + phosphate + H(+)</text>
        <dbReference type="Rhea" id="RHEA:13065"/>
        <dbReference type="ChEBI" id="CHEBI:15377"/>
        <dbReference type="ChEBI" id="CHEBI:15378"/>
        <dbReference type="ChEBI" id="CHEBI:30616"/>
        <dbReference type="ChEBI" id="CHEBI:43474"/>
        <dbReference type="ChEBI" id="CHEBI:456216"/>
        <dbReference type="EC" id="5.6.2.3"/>
    </reaction>
</comment>
<dbReference type="FunFam" id="3.40.50.300:FF:002774">
    <property type="entry name" value="ATP-dependent DNA helicase chl1"/>
    <property type="match status" value="1"/>
</dbReference>
<dbReference type="PANTHER" id="PTHR11472:SF41">
    <property type="entry name" value="ATP-DEPENDENT DNA HELICASE DDX11-RELATED"/>
    <property type="match status" value="1"/>
</dbReference>
<dbReference type="GO" id="GO:0006974">
    <property type="term" value="P:DNA damage response"/>
    <property type="evidence" value="ECO:0007669"/>
    <property type="project" value="UniProtKB-ARBA"/>
</dbReference>
<evidence type="ECO:0000256" key="4">
    <source>
        <dbReference type="ARBA" id="ARBA00016387"/>
    </source>
</evidence>
<dbReference type="GO" id="GO:0046872">
    <property type="term" value="F:metal ion binding"/>
    <property type="evidence" value="ECO:0007669"/>
    <property type="project" value="UniProtKB-KW"/>
</dbReference>
<dbReference type="EMBL" id="ML220126">
    <property type="protein sequence ID" value="TGZ80233.1"/>
    <property type="molecule type" value="Genomic_DNA"/>
</dbReference>
<dbReference type="OrthoDB" id="267079at2759"/>
<dbReference type="SMART" id="SM00488">
    <property type="entry name" value="DEXDc2"/>
    <property type="match status" value="1"/>
</dbReference>
<evidence type="ECO:0000256" key="24">
    <source>
        <dbReference type="SAM" id="MobiDB-lite"/>
    </source>
</evidence>
<evidence type="ECO:0000256" key="5">
    <source>
        <dbReference type="ARBA" id="ARBA00017386"/>
    </source>
</evidence>
<dbReference type="Pfam" id="PF06733">
    <property type="entry name" value="DEAD_2"/>
    <property type="match status" value="1"/>
</dbReference>
<feature type="domain" description="Helicase ATP-binding" evidence="25">
    <location>
        <begin position="6"/>
        <end position="422"/>
    </location>
</feature>
<evidence type="ECO:0000256" key="14">
    <source>
        <dbReference type="ARBA" id="ARBA00023235"/>
    </source>
</evidence>
<sequence>MAAVDKPRDFHHPHTPYAVQIEFMNILYSAIEDGCVAILESPTGTGKSLSLLCGALTWLRNHQSKTIEEQLAESEGEDDEPEWVKAHAREEKRRRLLRERTELEQRLKRVREREKREKKAAEMAANVDRRKIRRVNVETTTENDDDEQWELDDYLSDDEDGGRPKPSNEGDGLSADVKELMTKLGMTIPGSKKEEEEEELPDQTKIYFCSRTHSQISQFINELRKIDLPPPLQTDIDEGLCSDVKQLSLGSRRNLCINPRVSKLSSTMAINERCLELQKSGTPDEKRCQFLPKHDDKIRPREFRDHALATIRDIEDLADLGTKMGICPYYASRAAIKPSEIVTLPYQLLLQSSAREALGISLKDHVVIIDEAHNLMDTISSIYSVTVTLPQLQRCNEQLDFYLTKYRNRLKGGNKVYVMQTHRLLRSLTLTLENLSKQQKEREVPSGDILAHHGVDQINFNKLQKYLTESKLARKLEGYLLSQQEEEQKSKVQSRRGNGRVLDTSTNPTSPDAVPLLTHIQSFLTALTNPSSEGKIFCSVTDSKEWCLKYMLLDPAHHFRTIVNEARAVILAGGTMQPMEDYTTHLFPYLPPDKIRTLSCGHVIPSENLLASPLVKRPSGGDFDFTFSCRNDPSMIDDLGMSIANLCNFIPHGVVCFFPSYSYLDLVVERWQKKTKDGVPTVWERLGAKKCIFRESNEKSGVEEILRDYKIAIDTGKGGLLLGVVGGKMSEGINFNDNLGRGVIMVGLPFPNPNSPEWKAKKEHVESMAYDTYPLRKLSTSGEPGIVDEVARKAYAKAAAQAFYENACMRAVNQSVGRAIRHINDYAVIVLIDRRYATNRIQAKLPGWIKSSMIPVNSGGVKQPGMSEGRVVDVVSRCAKFFRGRK</sequence>
<comment type="function">
    <text evidence="21">ATP-dependent DNA helicase important for chromosome transmission and normal cell cycle progression in G(2)/M. May have a role in changing DNA topology to allow the loading of proteins involved in maintaining sister chromatid cohesion in the vicinity of the centromeres. Has a specific role in chromosome segregation during meiosis II.</text>
</comment>
<dbReference type="Proteomes" id="UP000298138">
    <property type="component" value="Unassembled WGS sequence"/>
</dbReference>
<dbReference type="Pfam" id="PF13307">
    <property type="entry name" value="Helicase_C_2"/>
    <property type="match status" value="1"/>
</dbReference>
<evidence type="ECO:0000256" key="3">
    <source>
        <dbReference type="ARBA" id="ARBA00008435"/>
    </source>
</evidence>
<dbReference type="CDD" id="cd18788">
    <property type="entry name" value="SF2_C_XPD"/>
    <property type="match status" value="1"/>
</dbReference>
<keyword evidence="11" id="KW-0408">Iron</keyword>
<keyword evidence="13" id="KW-0238">DNA-binding</keyword>
<dbReference type="GO" id="GO:0003677">
    <property type="term" value="F:DNA binding"/>
    <property type="evidence" value="ECO:0007669"/>
    <property type="project" value="UniProtKB-KW"/>
</dbReference>
<evidence type="ECO:0000256" key="12">
    <source>
        <dbReference type="ARBA" id="ARBA00023014"/>
    </source>
</evidence>
<evidence type="ECO:0000256" key="22">
    <source>
        <dbReference type="ARBA" id="ARBA00048954"/>
    </source>
</evidence>
<proteinExistence type="inferred from homology"/>
<dbReference type="GO" id="GO:0006139">
    <property type="term" value="P:nucleobase-containing compound metabolic process"/>
    <property type="evidence" value="ECO:0007669"/>
    <property type="project" value="InterPro"/>
</dbReference>
<keyword evidence="16" id="KW-0131">Cell cycle</keyword>
<keyword evidence="6" id="KW-0479">Metal-binding</keyword>
<dbReference type="SMART" id="SM00491">
    <property type="entry name" value="HELICc2"/>
    <property type="match status" value="1"/>
</dbReference>
<dbReference type="InterPro" id="IPR014001">
    <property type="entry name" value="Helicase_ATP-bd"/>
</dbReference>
<dbReference type="GO" id="GO:0043139">
    <property type="term" value="F:5'-3' DNA helicase activity"/>
    <property type="evidence" value="ECO:0007669"/>
    <property type="project" value="UniProtKB-EC"/>
</dbReference>
<evidence type="ECO:0000256" key="10">
    <source>
        <dbReference type="ARBA" id="ARBA00022840"/>
    </source>
</evidence>
<dbReference type="InterPro" id="IPR027417">
    <property type="entry name" value="P-loop_NTPase"/>
</dbReference>
<evidence type="ECO:0000256" key="20">
    <source>
        <dbReference type="ARBA" id="ARBA00045008"/>
    </source>
</evidence>
<dbReference type="SMART" id="SM00487">
    <property type="entry name" value="DEXDc"/>
    <property type="match status" value="1"/>
</dbReference>
<dbReference type="PROSITE" id="PS00690">
    <property type="entry name" value="DEAH_ATP_HELICASE"/>
    <property type="match status" value="1"/>
</dbReference>
<gene>
    <name evidence="26" type="ORF">EX30DRAFT_307822</name>
</gene>
<dbReference type="GO" id="GO:0051536">
    <property type="term" value="F:iron-sulfur cluster binding"/>
    <property type="evidence" value="ECO:0007669"/>
    <property type="project" value="UniProtKB-KW"/>
</dbReference>
<evidence type="ECO:0000256" key="9">
    <source>
        <dbReference type="ARBA" id="ARBA00022806"/>
    </source>
</evidence>
<comment type="similarity">
    <text evidence="3">Belongs to the DEAD box helicase family. DEAH subfamily. DDX11/CHL1 sub-subfamily.</text>
</comment>
<dbReference type="InterPro" id="IPR006554">
    <property type="entry name" value="Helicase-like_DEXD_c2"/>
</dbReference>
<dbReference type="STRING" id="341454.A0A4S2MUP3"/>
<keyword evidence="14" id="KW-0413">Isomerase</keyword>
<evidence type="ECO:0000256" key="16">
    <source>
        <dbReference type="ARBA" id="ARBA00023306"/>
    </source>
</evidence>
<name>A0A4S2MUP3_9PEZI</name>
<evidence type="ECO:0000256" key="19">
    <source>
        <dbReference type="ARBA" id="ARBA00044998"/>
    </source>
</evidence>
<dbReference type="InterPro" id="IPR010614">
    <property type="entry name" value="RAD3-like_helicase_DEAD"/>
</dbReference>
<evidence type="ECO:0000313" key="26">
    <source>
        <dbReference type="EMBL" id="TGZ80233.1"/>
    </source>
</evidence>
<evidence type="ECO:0000256" key="8">
    <source>
        <dbReference type="ARBA" id="ARBA00022801"/>
    </source>
</evidence>
<accession>A0A4S2MUP3</accession>
<keyword evidence="10" id="KW-0067">ATP-binding</keyword>
<keyword evidence="27" id="KW-1185">Reference proteome</keyword>
<keyword evidence="8" id="KW-0378">Hydrolase</keyword>
<comment type="cofactor">
    <cofactor evidence="1">
        <name>[4Fe-4S] cluster</name>
        <dbReference type="ChEBI" id="CHEBI:49883"/>
    </cofactor>
</comment>
<keyword evidence="9 26" id="KW-0347">Helicase</keyword>
<comment type="subcellular location">
    <subcellularLocation>
        <location evidence="2">Nucleus</location>
    </subcellularLocation>
</comment>
<dbReference type="InterPro" id="IPR045028">
    <property type="entry name" value="DinG/Rad3-like"/>
</dbReference>
<keyword evidence="23" id="KW-0175">Coiled coil</keyword>
<evidence type="ECO:0000256" key="1">
    <source>
        <dbReference type="ARBA" id="ARBA00001966"/>
    </source>
</evidence>
<evidence type="ECO:0000256" key="17">
    <source>
        <dbReference type="ARBA" id="ARBA00029709"/>
    </source>
</evidence>
<keyword evidence="7" id="KW-0547">Nucleotide-binding</keyword>
<feature type="compositionally biased region" description="Acidic residues" evidence="24">
    <location>
        <begin position="141"/>
        <end position="160"/>
    </location>
</feature>
<evidence type="ECO:0000256" key="15">
    <source>
        <dbReference type="ARBA" id="ARBA00023242"/>
    </source>
</evidence>
<evidence type="ECO:0000259" key="25">
    <source>
        <dbReference type="PROSITE" id="PS51193"/>
    </source>
</evidence>
<dbReference type="AlphaFoldDB" id="A0A4S2MUP3"/>
<evidence type="ECO:0000256" key="23">
    <source>
        <dbReference type="SAM" id="Coils"/>
    </source>
</evidence>
<dbReference type="GO" id="GO:0016818">
    <property type="term" value="F:hydrolase activity, acting on acid anhydrides, in phosphorus-containing anhydrides"/>
    <property type="evidence" value="ECO:0007669"/>
    <property type="project" value="InterPro"/>
</dbReference>
<dbReference type="InterPro" id="IPR006555">
    <property type="entry name" value="ATP-dep_Helicase_C"/>
</dbReference>
<dbReference type="FunFam" id="3.40.50.300:FF:001372">
    <property type="entry name" value="ATP-dependent DNA helicase chl1"/>
    <property type="match status" value="1"/>
</dbReference>
<dbReference type="GO" id="GO:0005524">
    <property type="term" value="F:ATP binding"/>
    <property type="evidence" value="ECO:0007669"/>
    <property type="project" value="UniProtKB-KW"/>
</dbReference>
<organism evidence="26 27">
    <name type="scientific">Ascodesmis nigricans</name>
    <dbReference type="NCBI Taxonomy" id="341454"/>
    <lineage>
        <taxon>Eukaryota</taxon>
        <taxon>Fungi</taxon>
        <taxon>Dikarya</taxon>
        <taxon>Ascomycota</taxon>
        <taxon>Pezizomycotina</taxon>
        <taxon>Pezizomycetes</taxon>
        <taxon>Pezizales</taxon>
        <taxon>Ascodesmidaceae</taxon>
        <taxon>Ascodesmis</taxon>
    </lineage>
</organism>
<feature type="region of interest" description="Disordered" evidence="24">
    <location>
        <begin position="486"/>
        <end position="510"/>
    </location>
</feature>
<evidence type="ECO:0000256" key="21">
    <source>
        <dbReference type="ARBA" id="ARBA00045702"/>
    </source>
</evidence>
<dbReference type="PANTHER" id="PTHR11472">
    <property type="entry name" value="DNA REPAIR DEAD HELICASE RAD3/XP-D SUBFAMILY MEMBER"/>
    <property type="match status" value="1"/>
</dbReference>
<evidence type="ECO:0000256" key="2">
    <source>
        <dbReference type="ARBA" id="ARBA00004123"/>
    </source>
</evidence>
<dbReference type="GO" id="GO:0034085">
    <property type="term" value="P:establishment of sister chromatid cohesion"/>
    <property type="evidence" value="ECO:0007669"/>
    <property type="project" value="TreeGrafter"/>
</dbReference>
<dbReference type="EC" id="5.6.2.3" evidence="18"/>
<evidence type="ECO:0000256" key="11">
    <source>
        <dbReference type="ARBA" id="ARBA00023004"/>
    </source>
</evidence>
<dbReference type="PROSITE" id="PS51193">
    <property type="entry name" value="HELICASE_ATP_BIND_2"/>
    <property type="match status" value="1"/>
</dbReference>
<dbReference type="InterPro" id="IPR002464">
    <property type="entry name" value="DNA/RNA_helicase_DEAH_CS"/>
</dbReference>
<dbReference type="NCBIfam" id="TIGR00604">
    <property type="entry name" value="rad3"/>
    <property type="match status" value="1"/>
</dbReference>
<keyword evidence="15" id="KW-0539">Nucleus</keyword>
<dbReference type="InterPro" id="IPR014013">
    <property type="entry name" value="Helic_SF1/SF2_ATP-bd_DinG/Rad3"/>
</dbReference>
<evidence type="ECO:0000256" key="7">
    <source>
        <dbReference type="ARBA" id="ARBA00022741"/>
    </source>
</evidence>
<evidence type="ECO:0000256" key="6">
    <source>
        <dbReference type="ARBA" id="ARBA00022723"/>
    </source>
</evidence>
<evidence type="ECO:0000313" key="27">
    <source>
        <dbReference type="Proteomes" id="UP000298138"/>
    </source>
</evidence>
<evidence type="ECO:0000256" key="13">
    <source>
        <dbReference type="ARBA" id="ARBA00023125"/>
    </source>
</evidence>
<dbReference type="InParanoid" id="A0A4S2MUP3"/>
<dbReference type="GO" id="GO:0005634">
    <property type="term" value="C:nucleus"/>
    <property type="evidence" value="ECO:0007669"/>
    <property type="project" value="UniProtKB-SubCell"/>
</dbReference>
<dbReference type="FunCoup" id="A0A4S2MUP3">
    <property type="interactions" value="972"/>
</dbReference>
<keyword evidence="12" id="KW-0411">Iron-sulfur</keyword>
<reference evidence="26 27" key="1">
    <citation type="submission" date="2019-04" db="EMBL/GenBank/DDBJ databases">
        <title>Comparative genomics and transcriptomics to analyze fruiting body development in filamentous ascomycetes.</title>
        <authorList>
            <consortium name="DOE Joint Genome Institute"/>
            <person name="Lutkenhaus R."/>
            <person name="Traeger S."/>
            <person name="Breuer J."/>
            <person name="Kuo A."/>
            <person name="Lipzen A."/>
            <person name="Pangilinan J."/>
            <person name="Dilworth D."/>
            <person name="Sandor L."/>
            <person name="Poggeler S."/>
            <person name="Barry K."/>
            <person name="Grigoriev I.V."/>
            <person name="Nowrousian M."/>
        </authorList>
    </citation>
    <scope>NUCLEOTIDE SEQUENCE [LARGE SCALE GENOMIC DNA]</scope>
    <source>
        <strain evidence="26 27">CBS 389.68</strain>
    </source>
</reference>
<dbReference type="SUPFAM" id="SSF52540">
    <property type="entry name" value="P-loop containing nucleoside triphosphate hydrolases"/>
    <property type="match status" value="1"/>
</dbReference>
<feature type="region of interest" description="Disordered" evidence="24">
    <location>
        <begin position="138"/>
        <end position="175"/>
    </location>
</feature>
<dbReference type="Gene3D" id="3.40.50.300">
    <property type="entry name" value="P-loop containing nucleotide triphosphate hydrolases"/>
    <property type="match status" value="3"/>
</dbReference>
<evidence type="ECO:0000256" key="18">
    <source>
        <dbReference type="ARBA" id="ARBA00044969"/>
    </source>
</evidence>
<protein>
    <recommendedName>
        <fullName evidence="5">ATP-dependent DNA helicase CHL1</fullName>
        <ecNumber evidence="18">5.6.2.3</ecNumber>
    </recommendedName>
    <alternativeName>
        <fullName evidence="4">ATP-dependent DNA helicase chl1</fullName>
    </alternativeName>
    <alternativeName>
        <fullName evidence="17">Chromosome loss protein 1</fullName>
    </alternativeName>
    <alternativeName>
        <fullName evidence="19 20">DNA 5'-3' helicase CHL1</fullName>
    </alternativeName>
</protein>
<dbReference type="InterPro" id="IPR013020">
    <property type="entry name" value="Rad3/Chl1-like"/>
</dbReference>
<feature type="coiled-coil region" evidence="23">
    <location>
        <begin position="86"/>
        <end position="124"/>
    </location>
</feature>